<reference evidence="2" key="1">
    <citation type="submission" date="2020-03" db="EMBL/GenBank/DDBJ databases">
        <authorList>
            <person name="Weist P."/>
        </authorList>
    </citation>
    <scope>NUCLEOTIDE SEQUENCE</scope>
</reference>
<proteinExistence type="predicted"/>
<keyword evidence="3" id="KW-1185">Reference proteome</keyword>
<gene>
    <name evidence="2" type="ORF">PLEPLA_LOCUS19673</name>
</gene>
<dbReference type="AlphaFoldDB" id="A0A9N7UIQ6"/>
<feature type="compositionally biased region" description="Basic and acidic residues" evidence="1">
    <location>
        <begin position="80"/>
        <end position="91"/>
    </location>
</feature>
<feature type="region of interest" description="Disordered" evidence="1">
    <location>
        <begin position="120"/>
        <end position="144"/>
    </location>
</feature>
<comment type="caution">
    <text evidence="2">The sequence shown here is derived from an EMBL/GenBank/DDBJ whole genome shotgun (WGS) entry which is preliminary data.</text>
</comment>
<dbReference type="Proteomes" id="UP001153269">
    <property type="component" value="Unassembled WGS sequence"/>
</dbReference>
<evidence type="ECO:0000256" key="1">
    <source>
        <dbReference type="SAM" id="MobiDB-lite"/>
    </source>
</evidence>
<feature type="region of interest" description="Disordered" evidence="1">
    <location>
        <begin position="67"/>
        <end position="93"/>
    </location>
</feature>
<evidence type="ECO:0000313" key="3">
    <source>
        <dbReference type="Proteomes" id="UP001153269"/>
    </source>
</evidence>
<name>A0A9N7UIQ6_PLEPL</name>
<evidence type="ECO:0000313" key="2">
    <source>
        <dbReference type="EMBL" id="CAB1431616.1"/>
    </source>
</evidence>
<sequence>MGGISPDAADGHSGCDRQQYPPNHRNAKHVLVGEGRSSGMRQTRLTRRTHCAKEAAAKRLKWAPGCYASSSSSSSSNNHKPPEGAPPREQRVPPAGGVAEVIRQNGQTCVQSRCRLPPYPVPSNLSPPSAPGTDTAPQSKRKKAPAPATYTASPFCLLPSLYNPSTLLFIPVPYCPQIQGRSCGQDIMDCDLWILVGGRGGGSSVMDSMSCRLIVVAMADPLSRFVSDNGAELSPPMPGPTRGSFRCLPKPASSCLPLPHCYFQSCGHLPNRLHGEISATDFY</sequence>
<feature type="region of interest" description="Disordered" evidence="1">
    <location>
        <begin position="1"/>
        <end position="49"/>
    </location>
</feature>
<organism evidence="2 3">
    <name type="scientific">Pleuronectes platessa</name>
    <name type="common">European plaice</name>
    <dbReference type="NCBI Taxonomy" id="8262"/>
    <lineage>
        <taxon>Eukaryota</taxon>
        <taxon>Metazoa</taxon>
        <taxon>Chordata</taxon>
        <taxon>Craniata</taxon>
        <taxon>Vertebrata</taxon>
        <taxon>Euteleostomi</taxon>
        <taxon>Actinopterygii</taxon>
        <taxon>Neopterygii</taxon>
        <taxon>Teleostei</taxon>
        <taxon>Neoteleostei</taxon>
        <taxon>Acanthomorphata</taxon>
        <taxon>Carangaria</taxon>
        <taxon>Pleuronectiformes</taxon>
        <taxon>Pleuronectoidei</taxon>
        <taxon>Pleuronectidae</taxon>
        <taxon>Pleuronectes</taxon>
    </lineage>
</organism>
<protein>
    <submittedName>
        <fullName evidence="2">Uncharacterized protein</fullName>
    </submittedName>
</protein>
<dbReference type="EMBL" id="CADEAL010001354">
    <property type="protein sequence ID" value="CAB1431616.1"/>
    <property type="molecule type" value="Genomic_DNA"/>
</dbReference>
<accession>A0A9N7UIQ6</accession>